<name>A0A2S4PWC9_9PEZI</name>
<evidence type="ECO:0000259" key="13">
    <source>
        <dbReference type="Pfam" id="PF06333"/>
    </source>
</evidence>
<sequence length="1434" mass="160968">MEPGEYPTNIISINNLAHIKYEYFVSQSSVSIVEKNKLQRLENKWRQEGHLVYCDLFQGRIWAFRSRQNNSTFDSPALPESLVDTDIKPLGFLSGGTGVFEPASLTSNRNISTLSNTSVSGSFGFGKESFIKKSKILNDRAIKTKDKANDPSEPSVKQRDVLLSELYEYFISAVLGSVRSFVCRDNKFIQFNSRTLIPVRPQPGLYFGYTNIVEFATLDVDLTSMGTLIIKIYFEIVCGFQNLGSIKRNDFSKYLKSGDFLWLAPSGSPAKFFYPLDNDKVKIPGLSENCDENFVDYSLEATIKLWKKNILEWLSYQGLDPAFLNENGWLIVQILGNNLPPKSTEYLKSLVPGFPGTVPWPAILCFKMVYLPRSKGLNLNERQNERKVNEALLKERVDSEVRATCSHSDSPITLRGASMSGNIYPTPPDAVYSLIGATPSLDGNISTPINSNNLPLNDPPMISRNTNSSHGSLDGWPPIGKRENDSSTYNFNENFSENDNTICDLDGAMFGNDVTDADFNFFDEPDVIPMDLDPNSLIVESHLTTQPPEKREELATNVSLHTSQTKYNNEIVVSNNQALNENGVHEAKNLDLLQPQIQYTSFNKETVFNQLNFQKTSTPIEKKVDRYSLYDRVEFSESLHSVNEKYGASGPFRFSIGVSKIKPLNITSLPQTNYLRKIRRKRSIKVTKKEQQTLIPLFMGTYETQIRNSRESSVDSDSCSQTSEQDKININEAKPHEAYHMGIRGTPESDGNDDTEPLFQSSMKECRQVSPSGLSVDLHYLHLLTSDPSDWPLKLYLSCQGLDNLPNTLTDKEYVATAQILIDQAVSATFQFFIPPKINKQQEAQQIVSTRKMMRYLTEAAKIYFNDVSVCNFRNFLDVQGIHISNQVLRLPPRPNTNLKLPSGVIDRPNNLYIIPPPRVQVRRAESSFWVFPTAVTYWENIGLAPSAGPKNIEAVCVYPNFEGMDLNSSIFLDRMRSIYESYRFGSHQRILSEEIIDGLVSFSVGDLERKIYNSAPLREILGKLGRVFSCLSSQDSNFVVYFVYPIDNSWLVVNICSAFQHLIKVYRKILQEKRITRNNEIVLQLVPLSLIASPSSIAIPSPSEYFGLALELYDRCINFASTSVPAIILESTLPKSIDFKLTPNPPESLLQENSCLHIAYSQSNDCRWITTAWTDNCGTEQMTACYCLGRRNGILSTPFGRVASEIWETTMDFISDVKVNRRIILAKVGVMDSSEIEIWTGLASKETKCQINLVLVTTKAGSSLRLLPFPLTLGSKGPTMQSPTSTSSSTAAAAQPLSSEHNPNVVDIHNEPNINARIIDSTDETWGAILSHRLNNSNSLVENNLALISGYLIKRGGKNIDDSPSILEVNIIHGEIFGNPRTFHESLLKEILGHYRGLGTLARVRGIVDPIHDIRPWHIAAVEKAAYALWTLM</sequence>
<dbReference type="EMBL" id="PEDP01000357">
    <property type="protein sequence ID" value="POS86307.1"/>
    <property type="molecule type" value="Genomic_DNA"/>
</dbReference>
<keyword evidence="8 11" id="KW-0539">Nucleus</keyword>
<dbReference type="OrthoDB" id="103819at2759"/>
<evidence type="ECO:0000256" key="5">
    <source>
        <dbReference type="ARBA" id="ARBA00023015"/>
    </source>
</evidence>
<comment type="subunit">
    <text evidence="11">Component of the SRB8-11 complex, which itself associates with the Mediator complex.</text>
</comment>
<evidence type="ECO:0000256" key="6">
    <source>
        <dbReference type="ARBA" id="ARBA00023159"/>
    </source>
</evidence>
<keyword evidence="7 11" id="KW-0804">Transcription</keyword>
<keyword evidence="17" id="KW-1185">Reference proteome</keyword>
<dbReference type="PANTHER" id="PTHR48249">
    <property type="entry name" value="MEDIATOR OF RNA POLYMERASE II TRANSCRIPTION SUBUNIT 13"/>
    <property type="match status" value="1"/>
</dbReference>
<dbReference type="InterPro" id="IPR041285">
    <property type="entry name" value="MID_MedPIWI"/>
</dbReference>
<feature type="region of interest" description="Disordered" evidence="12">
    <location>
        <begin position="1278"/>
        <end position="1307"/>
    </location>
</feature>
<evidence type="ECO:0000256" key="11">
    <source>
        <dbReference type="RuleBase" id="RU364134"/>
    </source>
</evidence>
<dbReference type="Pfam" id="PF11597">
    <property type="entry name" value="Med13_N"/>
    <property type="match status" value="1"/>
</dbReference>
<comment type="function">
    <text evidence="9 11">Component of the SRB8-11 complex. The SRB8-11 complex is a regulatory module of the Mediator complex which is itself involved in regulation of basal and activated RNA polymerase II-dependent transcription. The SRB8-11 complex may be involved in the transcriptional repression of a subset of genes regulated by Mediator. It may inhibit the association of the Mediator complex with RNA polymerase II to form the holoenzyme complex.</text>
</comment>
<evidence type="ECO:0000259" key="14">
    <source>
        <dbReference type="Pfam" id="PF11597"/>
    </source>
</evidence>
<dbReference type="Pfam" id="PF18296">
    <property type="entry name" value="MID_MedPIWI"/>
    <property type="match status" value="1"/>
</dbReference>
<accession>A0A2S4PWC9</accession>
<proteinExistence type="inferred from homology"/>
<dbReference type="InterPro" id="IPR021643">
    <property type="entry name" value="Mediator_Med13_N"/>
</dbReference>
<dbReference type="InterPro" id="IPR009401">
    <property type="entry name" value="Med13_C"/>
</dbReference>
<evidence type="ECO:0000256" key="1">
    <source>
        <dbReference type="ARBA" id="ARBA00004123"/>
    </source>
</evidence>
<evidence type="ECO:0000256" key="7">
    <source>
        <dbReference type="ARBA" id="ARBA00023163"/>
    </source>
</evidence>
<gene>
    <name evidence="16" type="ORF">EPUL_001852</name>
</gene>
<dbReference type="Proteomes" id="UP000237438">
    <property type="component" value="Unassembled WGS sequence"/>
</dbReference>
<dbReference type="GO" id="GO:0003713">
    <property type="term" value="F:transcription coactivator activity"/>
    <property type="evidence" value="ECO:0007669"/>
    <property type="project" value="TreeGrafter"/>
</dbReference>
<evidence type="ECO:0000256" key="4">
    <source>
        <dbReference type="ARBA" id="ARBA00022491"/>
    </source>
</evidence>
<dbReference type="InterPro" id="IPR051139">
    <property type="entry name" value="Mediator_complx_sub13"/>
</dbReference>
<evidence type="ECO:0000256" key="10">
    <source>
        <dbReference type="ARBA" id="ARBA00032008"/>
    </source>
</evidence>
<organism evidence="16 17">
    <name type="scientific">Erysiphe pulchra</name>
    <dbReference type="NCBI Taxonomy" id="225359"/>
    <lineage>
        <taxon>Eukaryota</taxon>
        <taxon>Fungi</taxon>
        <taxon>Dikarya</taxon>
        <taxon>Ascomycota</taxon>
        <taxon>Pezizomycotina</taxon>
        <taxon>Leotiomycetes</taxon>
        <taxon>Erysiphales</taxon>
        <taxon>Erysiphaceae</taxon>
        <taxon>Erysiphe</taxon>
    </lineage>
</organism>
<dbReference type="GO" id="GO:0045944">
    <property type="term" value="P:positive regulation of transcription by RNA polymerase II"/>
    <property type="evidence" value="ECO:0007669"/>
    <property type="project" value="TreeGrafter"/>
</dbReference>
<feature type="domain" description="MID" evidence="15">
    <location>
        <begin position="951"/>
        <end position="1117"/>
    </location>
</feature>
<protein>
    <recommendedName>
        <fullName evidence="3 11">Mediator of RNA polymerase II transcription subunit 13</fullName>
    </recommendedName>
    <alternativeName>
        <fullName evidence="10 11">Mediator complex subunit 13</fullName>
    </alternativeName>
</protein>
<evidence type="ECO:0000256" key="12">
    <source>
        <dbReference type="SAM" id="MobiDB-lite"/>
    </source>
</evidence>
<evidence type="ECO:0000256" key="9">
    <source>
        <dbReference type="ARBA" id="ARBA00025661"/>
    </source>
</evidence>
<keyword evidence="5 11" id="KW-0805">Transcription regulation</keyword>
<evidence type="ECO:0000256" key="2">
    <source>
        <dbReference type="ARBA" id="ARBA00009354"/>
    </source>
</evidence>
<evidence type="ECO:0000259" key="15">
    <source>
        <dbReference type="Pfam" id="PF18296"/>
    </source>
</evidence>
<dbReference type="Pfam" id="PF06333">
    <property type="entry name" value="Med13_C"/>
    <property type="match status" value="1"/>
</dbReference>
<dbReference type="STRING" id="225359.A0A2S4PWC9"/>
<evidence type="ECO:0000313" key="16">
    <source>
        <dbReference type="EMBL" id="POS86307.1"/>
    </source>
</evidence>
<comment type="subcellular location">
    <subcellularLocation>
        <location evidence="1 11">Nucleus</location>
    </subcellularLocation>
</comment>
<evidence type="ECO:0000256" key="8">
    <source>
        <dbReference type="ARBA" id="ARBA00023242"/>
    </source>
</evidence>
<feature type="domain" description="Mediator complex subunit Med13 C-terminal" evidence="13">
    <location>
        <begin position="1126"/>
        <end position="1423"/>
    </location>
</feature>
<keyword evidence="4 11" id="KW-0678">Repressor</keyword>
<keyword evidence="6 11" id="KW-0010">Activator</keyword>
<feature type="domain" description="Mediator complex subunit Med13 N-terminal" evidence="14">
    <location>
        <begin position="3"/>
        <end position="367"/>
    </location>
</feature>
<comment type="caution">
    <text evidence="16">The sequence shown here is derived from an EMBL/GenBank/DDBJ whole genome shotgun (WGS) entry which is preliminary data.</text>
</comment>
<evidence type="ECO:0000313" key="17">
    <source>
        <dbReference type="Proteomes" id="UP000237438"/>
    </source>
</evidence>
<reference evidence="16 17" key="1">
    <citation type="submission" date="2017-10" db="EMBL/GenBank/DDBJ databases">
        <title>Development of genomic resources for the powdery mildew, Erysiphe pulchra.</title>
        <authorList>
            <person name="Wadl P.A."/>
            <person name="Mack B.M."/>
            <person name="Moore G."/>
            <person name="Beltz S.B."/>
        </authorList>
    </citation>
    <scope>NUCLEOTIDE SEQUENCE [LARGE SCALE GENOMIC DNA]</scope>
    <source>
        <strain evidence="16">Cflorida</strain>
    </source>
</reference>
<dbReference type="PANTHER" id="PTHR48249:SF3">
    <property type="entry name" value="MEDIATOR OF RNA POLYMERASE II TRANSCRIPTION SUBUNIT 13"/>
    <property type="match status" value="1"/>
</dbReference>
<comment type="similarity">
    <text evidence="2 11">Belongs to the Mediator complex subunit 13 family.</text>
</comment>
<feature type="compositionally biased region" description="Low complexity" evidence="12">
    <location>
        <begin position="1279"/>
        <end position="1300"/>
    </location>
</feature>
<evidence type="ECO:0000256" key="3">
    <source>
        <dbReference type="ARBA" id="ARBA00019618"/>
    </source>
</evidence>
<dbReference type="GO" id="GO:0016592">
    <property type="term" value="C:mediator complex"/>
    <property type="evidence" value="ECO:0007669"/>
    <property type="project" value="InterPro"/>
</dbReference>